<evidence type="ECO:0000256" key="5">
    <source>
        <dbReference type="ARBA" id="ARBA00022989"/>
    </source>
</evidence>
<evidence type="ECO:0000256" key="7">
    <source>
        <dbReference type="SAM" id="Phobius"/>
    </source>
</evidence>
<dbReference type="InterPro" id="IPR032816">
    <property type="entry name" value="VTT_dom"/>
</dbReference>
<dbReference type="AlphaFoldDB" id="A0A290ZAM3"/>
<feature type="transmembrane region" description="Helical" evidence="7">
    <location>
        <begin position="139"/>
        <end position="160"/>
    </location>
</feature>
<dbReference type="PANTHER" id="PTHR42709">
    <property type="entry name" value="ALKALINE PHOSPHATASE LIKE PROTEIN"/>
    <property type="match status" value="1"/>
</dbReference>
<reference evidence="9" key="1">
    <citation type="submission" date="2017-09" db="EMBL/GenBank/DDBJ databases">
        <title>Complete Genome Sequence of ansamitocin-producing Bacterium Actinosynnema pretiosum X47.</title>
        <authorList>
            <person name="Cao G."/>
            <person name="Zong G."/>
            <person name="Zhong C."/>
            <person name="Fu J."/>
        </authorList>
    </citation>
    <scope>NUCLEOTIDE SEQUENCE [LARGE SCALE GENOMIC DNA]</scope>
    <source>
        <strain evidence="9">X47</strain>
    </source>
</reference>
<organism evidence="9 10">
    <name type="scientific">Actinosynnema pretiosum</name>
    <dbReference type="NCBI Taxonomy" id="42197"/>
    <lineage>
        <taxon>Bacteria</taxon>
        <taxon>Bacillati</taxon>
        <taxon>Actinomycetota</taxon>
        <taxon>Actinomycetes</taxon>
        <taxon>Pseudonocardiales</taxon>
        <taxon>Pseudonocardiaceae</taxon>
        <taxon>Actinosynnema</taxon>
    </lineage>
</organism>
<gene>
    <name evidence="9" type="ORF">CNX65_24585</name>
</gene>
<dbReference type="KEGG" id="apre:CNX65_24585"/>
<evidence type="ECO:0000256" key="3">
    <source>
        <dbReference type="ARBA" id="ARBA00022475"/>
    </source>
</evidence>
<dbReference type="Pfam" id="PF09335">
    <property type="entry name" value="VTT_dom"/>
    <property type="match status" value="1"/>
</dbReference>
<dbReference type="PANTHER" id="PTHR42709:SF6">
    <property type="entry name" value="UNDECAPRENYL PHOSPHATE TRANSPORTER A"/>
    <property type="match status" value="1"/>
</dbReference>
<name>A0A290ZAM3_9PSEU</name>
<dbReference type="InterPro" id="IPR051311">
    <property type="entry name" value="DedA_domain"/>
</dbReference>
<evidence type="ECO:0000256" key="4">
    <source>
        <dbReference type="ARBA" id="ARBA00022692"/>
    </source>
</evidence>
<feature type="transmembrane region" description="Helical" evidence="7">
    <location>
        <begin position="172"/>
        <end position="192"/>
    </location>
</feature>
<keyword evidence="10" id="KW-1185">Reference proteome</keyword>
<keyword evidence="5 7" id="KW-1133">Transmembrane helix</keyword>
<evidence type="ECO:0000313" key="9">
    <source>
        <dbReference type="EMBL" id="ATE56057.1"/>
    </source>
</evidence>
<dbReference type="RefSeq" id="WP_096495883.1">
    <property type="nucleotide sequence ID" value="NZ_CP023445.1"/>
</dbReference>
<evidence type="ECO:0000256" key="6">
    <source>
        <dbReference type="ARBA" id="ARBA00023136"/>
    </source>
</evidence>
<comment type="similarity">
    <text evidence="2">Belongs to the DedA family.</text>
</comment>
<evidence type="ECO:0000256" key="1">
    <source>
        <dbReference type="ARBA" id="ARBA00004651"/>
    </source>
</evidence>
<dbReference type="EMBL" id="CP023445">
    <property type="protein sequence ID" value="ATE56057.1"/>
    <property type="molecule type" value="Genomic_DNA"/>
</dbReference>
<protein>
    <submittedName>
        <fullName evidence="9">DedA family protein</fullName>
    </submittedName>
</protein>
<evidence type="ECO:0000256" key="2">
    <source>
        <dbReference type="ARBA" id="ARBA00010792"/>
    </source>
</evidence>
<feature type="transmembrane region" description="Helical" evidence="7">
    <location>
        <begin position="54"/>
        <end position="75"/>
    </location>
</feature>
<sequence length="200" mass="20917">MVLDFLRDLPPALVLALVFALPALEASTMLGVVFPGEVAVLVGGAVAHSGGVALWAVLVAAVGGAVVGDATGYLVGRRYGHRMIKVLPERLVRPEHLAKAEELLRRRGGVAVFVGRFTALLRALVPALAGMSRVPLRTFLLFNALGGVLWASGVALLGYGAGASLQLAEHRLGLASEIVLGVLVVAGAVVWLRRRKAHRS</sequence>
<accession>A0A290ZAM3</accession>
<comment type="subcellular location">
    <subcellularLocation>
        <location evidence="1">Cell membrane</location>
        <topology evidence="1">Multi-pass membrane protein</topology>
    </subcellularLocation>
</comment>
<keyword evidence="4 7" id="KW-0812">Transmembrane</keyword>
<feature type="domain" description="VTT" evidence="8">
    <location>
        <begin position="34"/>
        <end position="159"/>
    </location>
</feature>
<proteinExistence type="inferred from homology"/>
<feature type="transmembrane region" description="Helical" evidence="7">
    <location>
        <begin position="12"/>
        <end position="34"/>
    </location>
</feature>
<dbReference type="GO" id="GO:0005886">
    <property type="term" value="C:plasma membrane"/>
    <property type="evidence" value="ECO:0007669"/>
    <property type="project" value="UniProtKB-SubCell"/>
</dbReference>
<keyword evidence="3" id="KW-1003">Cell membrane</keyword>
<evidence type="ECO:0000313" key="10">
    <source>
        <dbReference type="Proteomes" id="UP000218505"/>
    </source>
</evidence>
<dbReference type="Proteomes" id="UP000218505">
    <property type="component" value="Chromosome"/>
</dbReference>
<evidence type="ECO:0000259" key="8">
    <source>
        <dbReference type="Pfam" id="PF09335"/>
    </source>
</evidence>
<keyword evidence="6 7" id="KW-0472">Membrane</keyword>